<name>A0ABT4S2D6_9FLAO</name>
<dbReference type="Gene3D" id="3.40.50.720">
    <property type="entry name" value="NAD(P)-binding Rossmann-like Domain"/>
    <property type="match status" value="1"/>
</dbReference>
<dbReference type="EMBL" id="JAPFGC010000002">
    <property type="protein sequence ID" value="MDA0177910.1"/>
    <property type="molecule type" value="Genomic_DNA"/>
</dbReference>
<dbReference type="SUPFAM" id="SSF51735">
    <property type="entry name" value="NAD(P)-binding Rossmann-fold domains"/>
    <property type="match status" value="1"/>
</dbReference>
<proteinExistence type="predicted"/>
<keyword evidence="3" id="KW-1185">Reference proteome</keyword>
<organism evidence="2 3">
    <name type="scientific">Mesoflavibacter profundi</name>
    <dbReference type="NCBI Taxonomy" id="2708110"/>
    <lineage>
        <taxon>Bacteria</taxon>
        <taxon>Pseudomonadati</taxon>
        <taxon>Bacteroidota</taxon>
        <taxon>Flavobacteriia</taxon>
        <taxon>Flavobacteriales</taxon>
        <taxon>Flavobacteriaceae</taxon>
        <taxon>Mesoflavibacter</taxon>
    </lineage>
</organism>
<dbReference type="Pfam" id="PF01370">
    <property type="entry name" value="Epimerase"/>
    <property type="match status" value="1"/>
</dbReference>
<dbReference type="RefSeq" id="WP_106688053.1">
    <property type="nucleotide sequence ID" value="NZ_CAXQEU010000140.1"/>
</dbReference>
<comment type="caution">
    <text evidence="2">The sequence shown here is derived from an EMBL/GenBank/DDBJ whole genome shotgun (WGS) entry which is preliminary data.</text>
</comment>
<evidence type="ECO:0000259" key="1">
    <source>
        <dbReference type="Pfam" id="PF01370"/>
    </source>
</evidence>
<gene>
    <name evidence="2" type="ORF">OOZ35_10440</name>
</gene>
<dbReference type="PANTHER" id="PTHR48079:SF6">
    <property type="entry name" value="NAD(P)-BINDING DOMAIN-CONTAINING PROTEIN-RELATED"/>
    <property type="match status" value="1"/>
</dbReference>
<evidence type="ECO:0000313" key="3">
    <source>
        <dbReference type="Proteomes" id="UP001149142"/>
    </source>
</evidence>
<reference evidence="2" key="1">
    <citation type="submission" date="2022-11" db="EMBL/GenBank/DDBJ databases">
        <title>Refractory cell wall polysaccharides provide important carbon source for microbial heterotrophs in the hadal ocean.</title>
        <authorList>
            <person name="Zhu X."/>
        </authorList>
    </citation>
    <scope>NUCLEOTIDE SEQUENCE</scope>
    <source>
        <strain evidence="2">MTRN7</strain>
    </source>
</reference>
<protein>
    <submittedName>
        <fullName evidence="2">NAD(P)-dependent oxidoreductase</fullName>
    </submittedName>
</protein>
<feature type="domain" description="NAD-dependent epimerase/dehydratase" evidence="1">
    <location>
        <begin position="6"/>
        <end position="209"/>
    </location>
</feature>
<dbReference type="PANTHER" id="PTHR48079">
    <property type="entry name" value="PROTEIN YEEZ"/>
    <property type="match status" value="1"/>
</dbReference>
<sequence length="292" mass="33613">MTKKIILVTGGNGFLGSKIVEELISQGYFVKILTRKAKQNISHQNIEYIIGDLNDYSSLILALEGCYGVIHAAGEKRDVNKMYQVNVEGTKNITKAALTSNIKYFCLLSSVGVIGYNSKKILDETSKCYPLNEYEKTKLEAEVFFKNNFYKTDCNSVIIRPTNVFGYDHIDFNQSFSSKIKRWIKGNEIANYIYVKDVAIACSYFLNTKTFYNNEVFIINQEKEALKFKDIYSIVNKTKTKFYPPIQIPWFLRYIKQGKNNLGNKYYSINKITDTGFKNKYNINKAIEDLLS</sequence>
<accession>A0ABT4S2D6</accession>
<evidence type="ECO:0000313" key="2">
    <source>
        <dbReference type="EMBL" id="MDA0177910.1"/>
    </source>
</evidence>
<dbReference type="InterPro" id="IPR036291">
    <property type="entry name" value="NAD(P)-bd_dom_sf"/>
</dbReference>
<dbReference type="InterPro" id="IPR051783">
    <property type="entry name" value="NAD(P)-dependent_oxidoreduct"/>
</dbReference>
<dbReference type="InterPro" id="IPR001509">
    <property type="entry name" value="Epimerase_deHydtase"/>
</dbReference>
<dbReference type="Proteomes" id="UP001149142">
    <property type="component" value="Unassembled WGS sequence"/>
</dbReference>